<reference evidence="12 13" key="1">
    <citation type="submission" date="2015-06" db="EMBL/GenBank/DDBJ databases">
        <title>Draft genome sequence of the purine-degrading Clostridium cylindrosporum HC-1 (DSM 605).</title>
        <authorList>
            <person name="Poehlein A."/>
            <person name="Schiel-Bengelsdorf B."/>
            <person name="Bengelsdorf F."/>
            <person name="Daniel R."/>
            <person name="Duerre P."/>
        </authorList>
    </citation>
    <scope>NUCLEOTIDE SEQUENCE [LARGE SCALE GENOMIC DNA]</scope>
    <source>
        <strain evidence="12 13">DSM 605</strain>
    </source>
</reference>
<keyword evidence="12" id="KW-0808">Transferase</keyword>
<dbReference type="EMBL" id="LFVU01000006">
    <property type="protein sequence ID" value="KMT22595.1"/>
    <property type="molecule type" value="Genomic_DNA"/>
</dbReference>
<proteinExistence type="inferred from homology"/>
<dbReference type="GO" id="GO:0000105">
    <property type="term" value="P:L-histidine biosynthetic process"/>
    <property type="evidence" value="ECO:0007669"/>
    <property type="project" value="UniProtKB-UniRule"/>
</dbReference>
<dbReference type="SUPFAM" id="SSF55681">
    <property type="entry name" value="Class II aaRS and biotin synthetases"/>
    <property type="match status" value="1"/>
</dbReference>
<dbReference type="UniPathway" id="UPA00031">
    <property type="reaction ID" value="UER00006"/>
</dbReference>
<feature type="binding site" evidence="10">
    <location>
        <begin position="81"/>
        <end position="83"/>
    </location>
    <ligand>
        <name>L-histidine</name>
        <dbReference type="ChEBI" id="CHEBI:57595"/>
    </ligand>
</feature>
<feature type="binding site" evidence="10">
    <location>
        <begin position="275"/>
        <end position="276"/>
    </location>
    <ligand>
        <name>L-histidine</name>
        <dbReference type="ChEBI" id="CHEBI:57595"/>
    </ligand>
</feature>
<keyword evidence="5 9" id="KW-0963">Cytoplasm</keyword>
<comment type="subcellular location">
    <subcellularLocation>
        <location evidence="1 9">Cytoplasm</location>
    </subcellularLocation>
</comment>
<dbReference type="Proteomes" id="UP000036756">
    <property type="component" value="Unassembled WGS sequence"/>
</dbReference>
<evidence type="ECO:0000313" key="12">
    <source>
        <dbReference type="EMBL" id="KMT22595.1"/>
    </source>
</evidence>
<dbReference type="InterPro" id="IPR004516">
    <property type="entry name" value="HisRS/HisZ"/>
</dbReference>
<dbReference type="NCBIfam" id="TIGR00443">
    <property type="entry name" value="hisZ_biosyn_reg"/>
    <property type="match status" value="1"/>
</dbReference>
<evidence type="ECO:0000313" key="13">
    <source>
        <dbReference type="Proteomes" id="UP000036756"/>
    </source>
</evidence>
<dbReference type="PANTHER" id="PTHR43707:SF6">
    <property type="entry name" value="ATP PHOSPHORIBOSYLTRANSFERASE REGULATORY SUBUNIT"/>
    <property type="match status" value="1"/>
</dbReference>
<dbReference type="CDD" id="cd00773">
    <property type="entry name" value="HisRS-like_core"/>
    <property type="match status" value="1"/>
</dbReference>
<dbReference type="GO" id="GO:0140096">
    <property type="term" value="F:catalytic activity, acting on a protein"/>
    <property type="evidence" value="ECO:0007669"/>
    <property type="project" value="UniProtKB-ARBA"/>
</dbReference>
<evidence type="ECO:0000259" key="11">
    <source>
        <dbReference type="PROSITE" id="PS50862"/>
    </source>
</evidence>
<evidence type="ECO:0000256" key="4">
    <source>
        <dbReference type="ARBA" id="ARBA00020397"/>
    </source>
</evidence>
<keyword evidence="12" id="KW-0328">Glycosyltransferase</keyword>
<dbReference type="PIRSF" id="PIRSF001549">
    <property type="entry name" value="His-tRNA_synth"/>
    <property type="match status" value="1"/>
</dbReference>
<dbReference type="GO" id="GO:0005737">
    <property type="term" value="C:cytoplasm"/>
    <property type="evidence" value="ECO:0007669"/>
    <property type="project" value="UniProtKB-SubCell"/>
</dbReference>
<feature type="binding site" evidence="10">
    <location>
        <position position="125"/>
    </location>
    <ligand>
        <name>L-histidine</name>
        <dbReference type="ChEBI" id="CHEBI:57595"/>
    </ligand>
</feature>
<comment type="function">
    <text evidence="8 9">Required for the first step of histidine biosynthesis. May allow the feedback regulation of ATP phosphoribosyltransferase activity by histidine.</text>
</comment>
<evidence type="ECO:0000256" key="1">
    <source>
        <dbReference type="ARBA" id="ARBA00004496"/>
    </source>
</evidence>
<dbReference type="RefSeq" id="WP_048569804.1">
    <property type="nucleotide sequence ID" value="NZ_LFVU01000006.1"/>
</dbReference>
<dbReference type="PROSITE" id="PS50862">
    <property type="entry name" value="AA_TRNA_LIGASE_II"/>
    <property type="match status" value="1"/>
</dbReference>
<keyword evidence="7 9" id="KW-0368">Histidine biosynthesis</keyword>
<dbReference type="HAMAP" id="MF_00125">
    <property type="entry name" value="HisZ"/>
    <property type="match status" value="1"/>
</dbReference>
<dbReference type="InterPro" id="IPR006195">
    <property type="entry name" value="aa-tRNA-synth_II"/>
</dbReference>
<dbReference type="InterPro" id="IPR045864">
    <property type="entry name" value="aa-tRNA-synth_II/BPL/LPL"/>
</dbReference>
<dbReference type="AlphaFoldDB" id="A0A0J8D987"/>
<gene>
    <name evidence="9 12" type="primary">hisZ</name>
    <name evidence="12" type="ORF">CLCY_9c00260</name>
</gene>
<dbReference type="Gene3D" id="3.30.930.10">
    <property type="entry name" value="Bira Bifunctional Protein, Domain 2"/>
    <property type="match status" value="1"/>
</dbReference>
<feature type="domain" description="Aminoacyl-transfer RNA synthetases class-II family profile" evidence="11">
    <location>
        <begin position="1"/>
        <end position="325"/>
    </location>
</feature>
<evidence type="ECO:0000256" key="3">
    <source>
        <dbReference type="ARBA" id="ARBA00005539"/>
    </source>
</evidence>
<evidence type="ECO:0000256" key="8">
    <source>
        <dbReference type="ARBA" id="ARBA00025246"/>
    </source>
</evidence>
<comment type="miscellaneous">
    <text evidence="9">This function is generally fulfilled by the C-terminal part of HisG, which is missing in some bacteria such as this one.</text>
</comment>
<dbReference type="GO" id="GO:0004821">
    <property type="term" value="F:histidine-tRNA ligase activity"/>
    <property type="evidence" value="ECO:0007669"/>
    <property type="project" value="TreeGrafter"/>
</dbReference>
<evidence type="ECO:0000256" key="10">
    <source>
        <dbReference type="PIRSR" id="PIRSR001549-1"/>
    </source>
</evidence>
<evidence type="ECO:0000256" key="9">
    <source>
        <dbReference type="HAMAP-Rule" id="MF_00125"/>
    </source>
</evidence>
<evidence type="ECO:0000256" key="2">
    <source>
        <dbReference type="ARBA" id="ARBA00004667"/>
    </source>
</evidence>
<dbReference type="STRING" id="1121307.CLCY_9c00260"/>
<protein>
    <recommendedName>
        <fullName evidence="4 9">ATP phosphoribosyltransferase regulatory subunit</fullName>
    </recommendedName>
</protein>
<comment type="similarity">
    <text evidence="3 9">Belongs to the class-II aminoacyl-tRNA synthetase family. HisZ subfamily.</text>
</comment>
<evidence type="ECO:0000256" key="7">
    <source>
        <dbReference type="ARBA" id="ARBA00023102"/>
    </source>
</evidence>
<organism evidence="12 13">
    <name type="scientific">Clostridium cylindrosporum DSM 605</name>
    <dbReference type="NCBI Taxonomy" id="1121307"/>
    <lineage>
        <taxon>Bacteria</taxon>
        <taxon>Bacillati</taxon>
        <taxon>Bacillota</taxon>
        <taxon>Clostridia</taxon>
        <taxon>Eubacteriales</taxon>
        <taxon>Clostridiaceae</taxon>
        <taxon>Clostridium</taxon>
    </lineage>
</organism>
<comment type="pathway">
    <text evidence="2 9">Amino-acid biosynthesis; L-histidine biosynthesis; L-histidine from 5-phospho-alpha-D-ribose 1-diphosphate: step 1/9.</text>
</comment>
<dbReference type="InterPro" id="IPR004517">
    <property type="entry name" value="HisZ"/>
</dbReference>
<evidence type="ECO:0000256" key="5">
    <source>
        <dbReference type="ARBA" id="ARBA00022490"/>
    </source>
</evidence>
<evidence type="ECO:0000256" key="6">
    <source>
        <dbReference type="ARBA" id="ARBA00022605"/>
    </source>
</evidence>
<feature type="binding site" evidence="10">
    <location>
        <position position="129"/>
    </location>
    <ligand>
        <name>L-histidine</name>
        <dbReference type="ChEBI" id="CHEBI:57595"/>
    </ligand>
</feature>
<dbReference type="PANTHER" id="PTHR43707">
    <property type="entry name" value="HISTIDYL-TRNA SYNTHETASE"/>
    <property type="match status" value="1"/>
</dbReference>
<dbReference type="Pfam" id="PF13393">
    <property type="entry name" value="tRNA-synt_His"/>
    <property type="match status" value="1"/>
</dbReference>
<dbReference type="PATRIC" id="fig|1121307.3.peg.2609"/>
<dbReference type="InterPro" id="IPR041715">
    <property type="entry name" value="HisRS-like_core"/>
</dbReference>
<keyword evidence="6 9" id="KW-0028">Amino-acid biosynthesis</keyword>
<sequence>MESIKGFVPEGVEDINSLEFGMKDKVIEGINQVFKSFGYKQILTPTFEYYDLFNDIKGTIDKEEMFKLIDRNGRILVLRPDVTIPIARMGLSSYKEKKEALKFSYSTSVYRMQSIENGGKAEFIQSGVEFLGEEGVDSDAEIIVIAIKSLLKCGFNNFKIDIGEASYFKCLLDETKLLNSEINEIKKYIEAKNFTGLEFYIHSLSIDENVKKVILSLPSLYGNVDRVIERAKELSLNENMKKAVDNLGKIYEVLKEYGYEKYILADLGIVSHINYYTGLVFKGYVNGYGREVLGGGRYDNLTKTYGEYMPSTGFGINIDAIIEAMKINSLCDEAVENVDYGIIYETDKRKDAIRIASLLRDAGYSVDTRKLKGNESGLNGYNRIILIKDRIYISNKEDDKESFEGTYEFIESLGKMV</sequence>
<keyword evidence="13" id="KW-1185">Reference proteome</keyword>
<dbReference type="GO" id="GO:0006427">
    <property type="term" value="P:histidyl-tRNA aminoacylation"/>
    <property type="evidence" value="ECO:0007669"/>
    <property type="project" value="TreeGrafter"/>
</dbReference>
<comment type="caution">
    <text evidence="12">The sequence shown here is derived from an EMBL/GenBank/DDBJ whole genome shotgun (WGS) entry which is preliminary data.</text>
</comment>
<accession>A0A0J8D987</accession>
<dbReference type="GO" id="GO:0016757">
    <property type="term" value="F:glycosyltransferase activity"/>
    <property type="evidence" value="ECO:0007669"/>
    <property type="project" value="UniProtKB-KW"/>
</dbReference>
<dbReference type="OrthoDB" id="9800814at2"/>
<comment type="subunit">
    <text evidence="9">Heteromultimer composed of HisG and HisZ subunits.</text>
</comment>
<feature type="binding site" evidence="10">
    <location>
        <position position="111"/>
    </location>
    <ligand>
        <name>L-histidine</name>
        <dbReference type="ChEBI" id="CHEBI:57595"/>
    </ligand>
</feature>
<name>A0A0J8D987_CLOCY</name>